<comment type="caution">
    <text evidence="1">The sequence shown here is derived from an EMBL/GenBank/DDBJ whole genome shotgun (WGS) entry which is preliminary data.</text>
</comment>
<accession>E6PXV3</accession>
<protein>
    <submittedName>
        <fullName evidence="1">Uncharacterized protein</fullName>
    </submittedName>
</protein>
<organism evidence="1">
    <name type="scientific">mine drainage metagenome</name>
    <dbReference type="NCBI Taxonomy" id="410659"/>
    <lineage>
        <taxon>unclassified sequences</taxon>
        <taxon>metagenomes</taxon>
        <taxon>ecological metagenomes</taxon>
    </lineage>
</organism>
<proteinExistence type="predicted"/>
<name>E6PXV3_9ZZZZ</name>
<dbReference type="AlphaFoldDB" id="E6PXV3"/>
<gene>
    <name evidence="1" type="ORF">CARN3_0710</name>
</gene>
<sequence>MEPIQFDVNNPLLDQVFGGFPSHIARQMAAAEVTVRAAFAELDTLPDAVARQRKMDLLRGLGYQ</sequence>
<reference evidence="1" key="1">
    <citation type="submission" date="2009-10" db="EMBL/GenBank/DDBJ databases">
        <title>Diversity of trophic interactions inside an arsenic-rich microbial ecosystem.</title>
        <authorList>
            <person name="Bertin P.N."/>
            <person name="Heinrich-Salmeron A."/>
            <person name="Pelletier E."/>
            <person name="Goulhen-Chollet F."/>
            <person name="Arsene-Ploetze F."/>
            <person name="Gallien S."/>
            <person name="Calteau A."/>
            <person name="Vallenet D."/>
            <person name="Casiot C."/>
            <person name="Chane-Woon-Ming B."/>
            <person name="Giloteaux L."/>
            <person name="Barakat M."/>
            <person name="Bonnefoy V."/>
            <person name="Bruneel O."/>
            <person name="Chandler M."/>
            <person name="Cleiss J."/>
            <person name="Duran R."/>
            <person name="Elbaz-Poulichet F."/>
            <person name="Fonknechten N."/>
            <person name="Lauga B."/>
            <person name="Mornico D."/>
            <person name="Ortet P."/>
            <person name="Schaeffer C."/>
            <person name="Siguier P."/>
            <person name="Alexander Thil Smith A."/>
            <person name="Van Dorsselaer A."/>
            <person name="Weissenbach J."/>
            <person name="Medigue C."/>
            <person name="Le Paslier D."/>
        </authorList>
    </citation>
    <scope>NUCLEOTIDE SEQUENCE</scope>
</reference>
<evidence type="ECO:0000313" key="1">
    <source>
        <dbReference type="EMBL" id="CBH99762.1"/>
    </source>
</evidence>
<dbReference type="EMBL" id="CABN01000048">
    <property type="protein sequence ID" value="CBH99762.1"/>
    <property type="molecule type" value="Genomic_DNA"/>
</dbReference>